<proteinExistence type="predicted"/>
<dbReference type="InterPro" id="IPR013747">
    <property type="entry name" value="ACP_syn_III_C"/>
</dbReference>
<evidence type="ECO:0000259" key="3">
    <source>
        <dbReference type="Pfam" id="PF08541"/>
    </source>
</evidence>
<dbReference type="Proteomes" id="UP001156398">
    <property type="component" value="Unassembled WGS sequence"/>
</dbReference>
<dbReference type="Gene3D" id="3.40.47.10">
    <property type="match status" value="2"/>
</dbReference>
<keyword evidence="5" id="KW-1185">Reference proteome</keyword>
<dbReference type="SUPFAM" id="SSF53901">
    <property type="entry name" value="Thiolase-like"/>
    <property type="match status" value="1"/>
</dbReference>
<protein>
    <submittedName>
        <fullName evidence="4">3-oxoacyl-[acyl-carrier-protein] synthase III C-terminal domain-containing protein</fullName>
    </submittedName>
</protein>
<accession>A0ABT6W1L0</accession>
<keyword evidence="1" id="KW-0808">Transferase</keyword>
<dbReference type="Pfam" id="PF08541">
    <property type="entry name" value="ACP_syn_III_C"/>
    <property type="match status" value="1"/>
</dbReference>
<reference evidence="4 5" key="1">
    <citation type="submission" date="2023-05" db="EMBL/GenBank/DDBJ databases">
        <title>Streptantibioticus silvisoli sp. nov., acidotolerant actinomycetes 1 from pine litter.</title>
        <authorList>
            <person name="Swiecimska M."/>
            <person name="Golinska P."/>
            <person name="Sangal V."/>
            <person name="Wachnowicz B."/>
            <person name="Goodfellow M."/>
        </authorList>
    </citation>
    <scope>NUCLEOTIDE SEQUENCE [LARGE SCALE GENOMIC DNA]</scope>
    <source>
        <strain evidence="4 5">SL54</strain>
    </source>
</reference>
<dbReference type="EMBL" id="JAAGKO020000025">
    <property type="protein sequence ID" value="MDI5964569.1"/>
    <property type="molecule type" value="Genomic_DNA"/>
</dbReference>
<evidence type="ECO:0000313" key="4">
    <source>
        <dbReference type="EMBL" id="MDI5964569.1"/>
    </source>
</evidence>
<dbReference type="PANTHER" id="PTHR34069:SF2">
    <property type="entry name" value="BETA-KETOACYL-[ACYL-CARRIER-PROTEIN] SYNTHASE III"/>
    <property type="match status" value="1"/>
</dbReference>
<evidence type="ECO:0000256" key="1">
    <source>
        <dbReference type="ARBA" id="ARBA00022679"/>
    </source>
</evidence>
<feature type="domain" description="Beta-ketoacyl-[acyl-carrier-protein] synthase III C-terminal" evidence="3">
    <location>
        <begin position="226"/>
        <end position="314"/>
    </location>
</feature>
<gene>
    <name evidence="4" type="ORF">POF43_017860</name>
</gene>
<name>A0ABT6W1L0_9ACTN</name>
<sequence length="319" mass="34609">MSAGLSKVAVRLPGRVESVDDILARQGCGPRERRVFTTLHGLRHSPTLAAGERTEDLLVQAGRAALGGRSAALVLYGHTLQLADPEMCGAFRDRLRDRLGLPGSGFYGVSHINCTSVLRSLELARRYLARPGAGPDERVLVLGGDQGSHHDRSRVIPGLTVAGDAVVAVLVQGPGGTDRPRYRYLGGAVARDARFHRNLRMTRQESAAFAETAGAATVETVRRAAHAAGVDLDQIDWVMPHLANRTLWRGFSRLSGFAWNRICLDLIPERGHNFGTDALMALEHADRTRRVRPGDRCALVSVGQGAYFQTVIVEVVDDE</sequence>
<dbReference type="InterPro" id="IPR016039">
    <property type="entry name" value="Thiolase-like"/>
</dbReference>
<keyword evidence="2" id="KW-0012">Acyltransferase</keyword>
<evidence type="ECO:0000313" key="5">
    <source>
        <dbReference type="Proteomes" id="UP001156398"/>
    </source>
</evidence>
<dbReference type="RefSeq" id="WP_271325317.1">
    <property type="nucleotide sequence ID" value="NZ_JAAGKO020000025.1"/>
</dbReference>
<comment type="caution">
    <text evidence="4">The sequence shown here is derived from an EMBL/GenBank/DDBJ whole genome shotgun (WGS) entry which is preliminary data.</text>
</comment>
<evidence type="ECO:0000256" key="2">
    <source>
        <dbReference type="ARBA" id="ARBA00023315"/>
    </source>
</evidence>
<organism evidence="4 5">
    <name type="scientific">Streptantibioticus silvisoli</name>
    <dbReference type="NCBI Taxonomy" id="2705255"/>
    <lineage>
        <taxon>Bacteria</taxon>
        <taxon>Bacillati</taxon>
        <taxon>Actinomycetota</taxon>
        <taxon>Actinomycetes</taxon>
        <taxon>Kitasatosporales</taxon>
        <taxon>Streptomycetaceae</taxon>
        <taxon>Streptantibioticus</taxon>
    </lineage>
</organism>
<dbReference type="PANTHER" id="PTHR34069">
    <property type="entry name" value="3-OXOACYL-[ACYL-CARRIER-PROTEIN] SYNTHASE 3"/>
    <property type="match status" value="1"/>
</dbReference>